<comment type="caution">
    <text evidence="1">The sequence shown here is derived from an EMBL/GenBank/DDBJ whole genome shotgun (WGS) entry which is preliminary data.</text>
</comment>
<dbReference type="PANTHER" id="PTHR48478">
    <property type="entry name" value="LECTIN-LIKE"/>
    <property type="match status" value="1"/>
</dbReference>
<evidence type="ECO:0000313" key="1">
    <source>
        <dbReference type="EMBL" id="KAG1347642.1"/>
    </source>
</evidence>
<dbReference type="GO" id="GO:0030246">
    <property type="term" value="F:carbohydrate binding"/>
    <property type="evidence" value="ECO:0007669"/>
    <property type="project" value="InterPro"/>
</dbReference>
<dbReference type="InterPro" id="IPR052147">
    <property type="entry name" value="PP2-like/Lectin"/>
</dbReference>
<dbReference type="InterPro" id="IPR025886">
    <property type="entry name" value="PP2-like"/>
</dbReference>
<reference evidence="1" key="2">
    <citation type="submission" date="2019-07" db="EMBL/GenBank/DDBJ databases">
        <authorList>
            <person name="Yang Y."/>
            <person name="Bocs S."/>
            <person name="Baudouin L."/>
        </authorList>
    </citation>
    <scope>NUCLEOTIDE SEQUENCE</scope>
    <source>
        <tissue evidence="1">Spear leaf of Hainan Tall coconut</tissue>
    </source>
</reference>
<dbReference type="AlphaFoldDB" id="A0A8K0ID46"/>
<organism evidence="1 2">
    <name type="scientific">Cocos nucifera</name>
    <name type="common">Coconut palm</name>
    <dbReference type="NCBI Taxonomy" id="13894"/>
    <lineage>
        <taxon>Eukaryota</taxon>
        <taxon>Viridiplantae</taxon>
        <taxon>Streptophyta</taxon>
        <taxon>Embryophyta</taxon>
        <taxon>Tracheophyta</taxon>
        <taxon>Spermatophyta</taxon>
        <taxon>Magnoliopsida</taxon>
        <taxon>Liliopsida</taxon>
        <taxon>Arecaceae</taxon>
        <taxon>Arecoideae</taxon>
        <taxon>Cocoseae</taxon>
        <taxon>Attaleinae</taxon>
        <taxon>Cocos</taxon>
    </lineage>
</organism>
<gene>
    <name evidence="1" type="ORF">COCNU_06G014710</name>
</gene>
<name>A0A8K0ID46_COCNU</name>
<dbReference type="OrthoDB" id="533833at2759"/>
<proteinExistence type="predicted"/>
<protein>
    <submittedName>
        <fullName evidence="1">Uncharacterized protein</fullName>
    </submittedName>
</protein>
<reference evidence="1" key="1">
    <citation type="journal article" date="2017" name="Gigascience">
        <title>The genome draft of coconut (Cocos nucifera).</title>
        <authorList>
            <person name="Xiao Y."/>
            <person name="Xu P."/>
            <person name="Fan H."/>
            <person name="Baudouin L."/>
            <person name="Xia W."/>
            <person name="Bocs S."/>
            <person name="Xu J."/>
            <person name="Li Q."/>
            <person name="Guo A."/>
            <person name="Zhou L."/>
            <person name="Li J."/>
            <person name="Wu Y."/>
            <person name="Ma Z."/>
            <person name="Armero A."/>
            <person name="Issali A.E."/>
            <person name="Liu N."/>
            <person name="Peng M."/>
            <person name="Yang Y."/>
        </authorList>
    </citation>
    <scope>NUCLEOTIDE SEQUENCE</scope>
    <source>
        <tissue evidence="1">Spear leaf of Hainan Tall coconut</tissue>
    </source>
</reference>
<dbReference type="EMBL" id="CM017877">
    <property type="protein sequence ID" value="KAG1347642.1"/>
    <property type="molecule type" value="Genomic_DNA"/>
</dbReference>
<evidence type="ECO:0000313" key="2">
    <source>
        <dbReference type="Proteomes" id="UP000797356"/>
    </source>
</evidence>
<dbReference type="Proteomes" id="UP000797356">
    <property type="component" value="Chromosome 6"/>
</dbReference>
<sequence>MSQDYKDIEVPQMLEVCYLEIKGKFNMSQLTRNAKYEVVFVVMQPESRFGWEHPVTLSLDTPNDKSTSRKSGELKNMPADEWKELVVGSFTASGRGDVTFSMLGDDKTHWKKGLVVKYVVIRPVAYN</sequence>
<dbReference type="PANTHER" id="PTHR48478:SF1">
    <property type="entry name" value="LECTIN-LIKE"/>
    <property type="match status" value="1"/>
</dbReference>
<dbReference type="Pfam" id="PF14299">
    <property type="entry name" value="PP2"/>
    <property type="match status" value="1"/>
</dbReference>
<keyword evidence="2" id="KW-1185">Reference proteome</keyword>
<accession>A0A8K0ID46</accession>